<organism evidence="1 2">
    <name type="scientific">Endobacterium cereale</name>
    <dbReference type="NCBI Taxonomy" id="2663029"/>
    <lineage>
        <taxon>Bacteria</taxon>
        <taxon>Pseudomonadati</taxon>
        <taxon>Pseudomonadota</taxon>
        <taxon>Alphaproteobacteria</taxon>
        <taxon>Hyphomicrobiales</taxon>
        <taxon>Rhizobiaceae</taxon>
        <taxon>Endobacterium</taxon>
    </lineage>
</organism>
<evidence type="ECO:0000313" key="2">
    <source>
        <dbReference type="Proteomes" id="UP000435138"/>
    </source>
</evidence>
<protein>
    <submittedName>
        <fullName evidence="1">Uncharacterized protein</fullName>
    </submittedName>
</protein>
<accession>A0A6A8AEW2</accession>
<dbReference type="EMBL" id="WIXI01000047">
    <property type="protein sequence ID" value="MQY48300.1"/>
    <property type="molecule type" value="Genomic_DNA"/>
</dbReference>
<proteinExistence type="predicted"/>
<dbReference type="Proteomes" id="UP000435138">
    <property type="component" value="Unassembled WGS sequence"/>
</dbReference>
<name>A0A6A8AEW2_9HYPH</name>
<evidence type="ECO:0000313" key="1">
    <source>
        <dbReference type="EMBL" id="MQY48300.1"/>
    </source>
</evidence>
<keyword evidence="2" id="KW-1185">Reference proteome</keyword>
<comment type="caution">
    <text evidence="1">The sequence shown here is derived from an EMBL/GenBank/DDBJ whole genome shotgun (WGS) entry which is preliminary data.</text>
</comment>
<dbReference type="AlphaFoldDB" id="A0A6A8AEW2"/>
<sequence length="140" mass="15680">MNTDESLRLYGLPPSDDALPAIRQLLQAEAELEKAERGEERTQDLALLCCVQLFSKARNEDIMRIWRAKTSGFDMHCSIDVQLLCGSGLEETKAYLWQSAEPDAAEALAYIEECQRAGDFDDFTPESDLAFHCNTFGVTP</sequence>
<gene>
    <name evidence="1" type="ORF">GAO09_19900</name>
</gene>
<dbReference type="RefSeq" id="WP_153356428.1">
    <property type="nucleotide sequence ID" value="NZ_JAYKOO010000005.1"/>
</dbReference>
<reference evidence="1 2" key="1">
    <citation type="submission" date="2019-11" db="EMBL/GenBank/DDBJ databases">
        <title>Genome analysis of Rhizobacterium cereale a novel genus and species isolated from maize roots in North Spain.</title>
        <authorList>
            <person name="Menendez E."/>
            <person name="Flores-Felix J.D."/>
            <person name="Ramirez-Bahena M.-H."/>
            <person name="Igual J.M."/>
            <person name="Garcia-Fraile P."/>
            <person name="Peix A."/>
            <person name="Velazquez E."/>
        </authorList>
    </citation>
    <scope>NUCLEOTIDE SEQUENCE [LARGE SCALE GENOMIC DNA]</scope>
    <source>
        <strain evidence="1 2">RZME27</strain>
    </source>
</reference>